<reference evidence="1 2" key="2">
    <citation type="submission" date="2020-08" db="EMBL/GenBank/DDBJ databases">
        <authorList>
            <person name="Ueki A."/>
            <person name="Tonouchi A."/>
        </authorList>
    </citation>
    <scope>NUCLEOTIDE SEQUENCE [LARGE SCALE GENOMIC DNA]</scope>
    <source>
        <strain evidence="1 2">CTTW</strain>
    </source>
</reference>
<keyword evidence="2" id="KW-1185">Reference proteome</keyword>
<dbReference type="AlphaFoldDB" id="A0A7I8DMG6"/>
<evidence type="ECO:0000313" key="1">
    <source>
        <dbReference type="EMBL" id="BCJ98215.1"/>
    </source>
</evidence>
<accession>A0A7I8DMG6</accession>
<protein>
    <submittedName>
        <fullName evidence="1">Uncharacterized protein</fullName>
    </submittedName>
</protein>
<dbReference type="KEGG" id="acht:bsdcttw_12560"/>
<gene>
    <name evidence="1" type="ORF">bsdcttw_12560</name>
</gene>
<organism evidence="1 2">
    <name type="scientific">Anaerocolumna chitinilytica</name>
    <dbReference type="NCBI Taxonomy" id="1727145"/>
    <lineage>
        <taxon>Bacteria</taxon>
        <taxon>Bacillati</taxon>
        <taxon>Bacillota</taxon>
        <taxon>Clostridia</taxon>
        <taxon>Lachnospirales</taxon>
        <taxon>Lachnospiraceae</taxon>
        <taxon>Anaerocolumna</taxon>
    </lineage>
</organism>
<dbReference type="Proteomes" id="UP000515703">
    <property type="component" value="Chromosome"/>
</dbReference>
<sequence>MGNLNHIGHIASAVVALFNIGKQKGNAPRDNQKQNEQTDKIAREYRIWYVEKSYLIPYARTTQRESNAIYFKKDLEM</sequence>
<proteinExistence type="predicted"/>
<reference evidence="1 2" key="1">
    <citation type="submission" date="2020-08" db="EMBL/GenBank/DDBJ databases">
        <title>Draft genome sequencing of an Anaerocolumna strain isolated from anoxic soil subjected to BSD treatment.</title>
        <authorList>
            <person name="Uek A."/>
            <person name="Tonouchi A."/>
        </authorList>
    </citation>
    <scope>NUCLEOTIDE SEQUENCE [LARGE SCALE GENOMIC DNA]</scope>
    <source>
        <strain evidence="1 2">CTTW</strain>
    </source>
</reference>
<dbReference type="EMBL" id="AP023368">
    <property type="protein sequence ID" value="BCJ98215.1"/>
    <property type="molecule type" value="Genomic_DNA"/>
</dbReference>
<name>A0A7I8DMG6_9FIRM</name>
<evidence type="ECO:0000313" key="2">
    <source>
        <dbReference type="Proteomes" id="UP000515703"/>
    </source>
</evidence>